<evidence type="ECO:0000256" key="4">
    <source>
        <dbReference type="ARBA" id="ARBA00023015"/>
    </source>
</evidence>
<dbReference type="GO" id="GO:2000143">
    <property type="term" value="P:negative regulation of DNA-templated transcription initiation"/>
    <property type="evidence" value="ECO:0007669"/>
    <property type="project" value="TreeGrafter"/>
</dbReference>
<comment type="subunit">
    <text evidence="7">Forms oligomers.</text>
</comment>
<comment type="caution">
    <text evidence="9">The sequence shown here is derived from an EMBL/GenBank/DDBJ whole genome shotgun (WGS) entry which is preliminary data.</text>
</comment>
<keyword evidence="10" id="KW-1185">Reference proteome</keyword>
<evidence type="ECO:0000256" key="3">
    <source>
        <dbReference type="ARBA" id="ARBA00022737"/>
    </source>
</evidence>
<dbReference type="GO" id="GO:0005737">
    <property type="term" value="C:cytoplasm"/>
    <property type="evidence" value="ECO:0007669"/>
    <property type="project" value="UniProtKB-UniRule"/>
</dbReference>
<dbReference type="HAMAP" id="MF_01008">
    <property type="entry name" value="MraZ"/>
    <property type="match status" value="1"/>
</dbReference>
<evidence type="ECO:0000256" key="2">
    <source>
        <dbReference type="ARBA" id="ARBA00022490"/>
    </source>
</evidence>
<dbReference type="PANTHER" id="PTHR34701">
    <property type="entry name" value="TRANSCRIPTIONAL REGULATOR MRAZ"/>
    <property type="match status" value="1"/>
</dbReference>
<keyword evidence="5 7" id="KW-0238">DNA-binding</keyword>
<dbReference type="InterPro" id="IPR003444">
    <property type="entry name" value="MraZ"/>
</dbReference>
<evidence type="ECO:0000256" key="1">
    <source>
        <dbReference type="ARBA" id="ARBA00013860"/>
    </source>
</evidence>
<proteinExistence type="inferred from homology"/>
<dbReference type="CDD" id="cd16321">
    <property type="entry name" value="MraZ_C"/>
    <property type="match status" value="1"/>
</dbReference>
<protein>
    <recommendedName>
        <fullName evidence="1 7">Transcriptional regulator MraZ</fullName>
    </recommendedName>
</protein>
<reference evidence="9 10" key="1">
    <citation type="submission" date="2020-07" db="EMBL/GenBank/DDBJ databases">
        <authorList>
            <person name="Feng X."/>
        </authorList>
    </citation>
    <scope>NUCLEOTIDE SEQUENCE [LARGE SCALE GENOMIC DNA]</scope>
    <source>
        <strain evidence="9 10">JCM23202</strain>
    </source>
</reference>
<keyword evidence="6 7" id="KW-0804">Transcription</keyword>
<evidence type="ECO:0000313" key="9">
    <source>
        <dbReference type="EMBL" id="MBC2608207.1"/>
    </source>
</evidence>
<organism evidence="9 10">
    <name type="scientific">Pelagicoccus albus</name>
    <dbReference type="NCBI Taxonomy" id="415222"/>
    <lineage>
        <taxon>Bacteria</taxon>
        <taxon>Pseudomonadati</taxon>
        <taxon>Verrucomicrobiota</taxon>
        <taxon>Opitutia</taxon>
        <taxon>Puniceicoccales</taxon>
        <taxon>Pelagicoccaceae</taxon>
        <taxon>Pelagicoccus</taxon>
    </lineage>
</organism>
<dbReference type="PROSITE" id="PS51740">
    <property type="entry name" value="SPOVT_ABRB"/>
    <property type="match status" value="2"/>
</dbReference>
<dbReference type="SUPFAM" id="SSF89447">
    <property type="entry name" value="AbrB/MazE/MraZ-like"/>
    <property type="match status" value="1"/>
</dbReference>
<dbReference type="InterPro" id="IPR037914">
    <property type="entry name" value="SpoVT-AbrB_sf"/>
</dbReference>
<comment type="similarity">
    <text evidence="7">Belongs to the MraZ family.</text>
</comment>
<comment type="subcellular location">
    <subcellularLocation>
        <location evidence="7">Cytoplasm</location>
        <location evidence="7">Nucleoid</location>
    </subcellularLocation>
</comment>
<dbReference type="Proteomes" id="UP000526501">
    <property type="component" value="Unassembled WGS sequence"/>
</dbReference>
<dbReference type="Pfam" id="PF02381">
    <property type="entry name" value="MraZ"/>
    <property type="match status" value="1"/>
</dbReference>
<accession>A0A7X1B9U9</accession>
<keyword evidence="4 7" id="KW-0805">Transcription regulation</keyword>
<dbReference type="InterPro" id="IPR035642">
    <property type="entry name" value="MraZ_N"/>
</dbReference>
<gene>
    <name evidence="7" type="primary">mraZ</name>
    <name evidence="9" type="ORF">H5P27_19280</name>
</gene>
<feature type="domain" description="SpoVT-AbrB" evidence="8">
    <location>
        <begin position="12"/>
        <end position="57"/>
    </location>
</feature>
<dbReference type="InterPro" id="IPR035644">
    <property type="entry name" value="MraZ_C"/>
</dbReference>
<evidence type="ECO:0000256" key="6">
    <source>
        <dbReference type="ARBA" id="ARBA00023163"/>
    </source>
</evidence>
<dbReference type="InterPro" id="IPR038619">
    <property type="entry name" value="MraZ_sf"/>
</dbReference>
<dbReference type="RefSeq" id="WP_185662057.1">
    <property type="nucleotide sequence ID" value="NZ_CAWPOO010000013.1"/>
</dbReference>
<dbReference type="Gene3D" id="3.40.1550.20">
    <property type="entry name" value="Transcriptional regulator MraZ domain"/>
    <property type="match status" value="1"/>
</dbReference>
<evidence type="ECO:0000259" key="8">
    <source>
        <dbReference type="PROSITE" id="PS51740"/>
    </source>
</evidence>
<dbReference type="InterPro" id="IPR007159">
    <property type="entry name" value="SpoVT-AbrB_dom"/>
</dbReference>
<dbReference type="InterPro" id="IPR020603">
    <property type="entry name" value="MraZ_dom"/>
</dbReference>
<keyword evidence="2 7" id="KW-0963">Cytoplasm</keyword>
<dbReference type="PANTHER" id="PTHR34701:SF1">
    <property type="entry name" value="TRANSCRIPTIONAL REGULATOR MRAZ"/>
    <property type="match status" value="1"/>
</dbReference>
<dbReference type="GO" id="GO:0003700">
    <property type="term" value="F:DNA-binding transcription factor activity"/>
    <property type="evidence" value="ECO:0007669"/>
    <property type="project" value="UniProtKB-UniRule"/>
</dbReference>
<dbReference type="GO" id="GO:0000976">
    <property type="term" value="F:transcription cis-regulatory region binding"/>
    <property type="evidence" value="ECO:0007669"/>
    <property type="project" value="TreeGrafter"/>
</dbReference>
<keyword evidence="3" id="KW-0677">Repeat</keyword>
<evidence type="ECO:0000256" key="7">
    <source>
        <dbReference type="HAMAP-Rule" id="MF_01008"/>
    </source>
</evidence>
<dbReference type="EMBL" id="JACHVC010000013">
    <property type="protein sequence ID" value="MBC2608207.1"/>
    <property type="molecule type" value="Genomic_DNA"/>
</dbReference>
<evidence type="ECO:0000256" key="5">
    <source>
        <dbReference type="ARBA" id="ARBA00023125"/>
    </source>
</evidence>
<dbReference type="GO" id="GO:0009295">
    <property type="term" value="C:nucleoid"/>
    <property type="evidence" value="ECO:0007669"/>
    <property type="project" value="UniProtKB-SubCell"/>
</dbReference>
<feature type="domain" description="SpoVT-AbrB" evidence="8">
    <location>
        <begin position="86"/>
        <end position="129"/>
    </location>
</feature>
<dbReference type="AlphaFoldDB" id="A0A7X1B9U9"/>
<evidence type="ECO:0000313" key="10">
    <source>
        <dbReference type="Proteomes" id="UP000526501"/>
    </source>
</evidence>
<sequence length="151" mass="17029">MSALGRPIFVGKHQRNLDSKNRLTIPSKWRFDGDTEDVYLAFPDPTSGSIHVLPPSRVQKLMELMESQNLSDEDLSTLQDKLFSEAHSFGCDKQGRVNLTEELLAHAGITKEVMIVGRLTDFRIWSPDRWSSVDPKANNDDMSKLMKLAGI</sequence>
<name>A0A7X1B9U9_9BACT</name>
<dbReference type="CDD" id="cd16320">
    <property type="entry name" value="MraZ_N"/>
    <property type="match status" value="1"/>
</dbReference>